<sequence>MRPQVPLSPPRPVHIDDRQREGQRIHHGELIIEDHQRPYTSAST</sequence>
<organism evidence="2 3">
    <name type="scientific">Rotaria magnacalcarata</name>
    <dbReference type="NCBI Taxonomy" id="392030"/>
    <lineage>
        <taxon>Eukaryota</taxon>
        <taxon>Metazoa</taxon>
        <taxon>Spiralia</taxon>
        <taxon>Gnathifera</taxon>
        <taxon>Rotifera</taxon>
        <taxon>Eurotatoria</taxon>
        <taxon>Bdelloidea</taxon>
        <taxon>Philodinida</taxon>
        <taxon>Philodinidae</taxon>
        <taxon>Rotaria</taxon>
    </lineage>
</organism>
<evidence type="ECO:0000313" key="3">
    <source>
        <dbReference type="Proteomes" id="UP000676336"/>
    </source>
</evidence>
<feature type="compositionally biased region" description="Pro residues" evidence="1">
    <location>
        <begin position="1"/>
        <end position="12"/>
    </location>
</feature>
<accession>A0A8S3D7B3</accession>
<feature type="region of interest" description="Disordered" evidence="1">
    <location>
        <begin position="1"/>
        <end position="44"/>
    </location>
</feature>
<reference evidence="2" key="1">
    <citation type="submission" date="2021-02" db="EMBL/GenBank/DDBJ databases">
        <authorList>
            <person name="Nowell W R."/>
        </authorList>
    </citation>
    <scope>NUCLEOTIDE SEQUENCE</scope>
</reference>
<dbReference type="EMBL" id="CAJOBI010188715">
    <property type="protein sequence ID" value="CAF4953833.1"/>
    <property type="molecule type" value="Genomic_DNA"/>
</dbReference>
<gene>
    <name evidence="2" type="ORF">SMN809_LOCUS54255</name>
</gene>
<evidence type="ECO:0000256" key="1">
    <source>
        <dbReference type="SAM" id="MobiDB-lite"/>
    </source>
</evidence>
<protein>
    <submittedName>
        <fullName evidence="2">Uncharacterized protein</fullName>
    </submittedName>
</protein>
<feature type="compositionally biased region" description="Basic and acidic residues" evidence="1">
    <location>
        <begin position="13"/>
        <end position="37"/>
    </location>
</feature>
<dbReference type="Proteomes" id="UP000676336">
    <property type="component" value="Unassembled WGS sequence"/>
</dbReference>
<evidence type="ECO:0000313" key="2">
    <source>
        <dbReference type="EMBL" id="CAF4953833.1"/>
    </source>
</evidence>
<comment type="caution">
    <text evidence="2">The sequence shown here is derived from an EMBL/GenBank/DDBJ whole genome shotgun (WGS) entry which is preliminary data.</text>
</comment>
<proteinExistence type="predicted"/>
<name>A0A8S3D7B3_9BILA</name>
<feature type="non-terminal residue" evidence="2">
    <location>
        <position position="44"/>
    </location>
</feature>
<dbReference type="AlphaFoldDB" id="A0A8S3D7B3"/>